<dbReference type="Proteomes" id="UP000665181">
    <property type="component" value="Unassembled WGS sequence"/>
</dbReference>
<dbReference type="InterPro" id="IPR031360">
    <property type="entry name" value="TrpP"/>
</dbReference>
<dbReference type="SMR" id="A0A063XIV1"/>
<dbReference type="Proteomes" id="UP001214898">
    <property type="component" value="Chromosome"/>
</dbReference>
<dbReference type="EMBL" id="JXBC01000002">
    <property type="protein sequence ID" value="KIU11946.1"/>
    <property type="molecule type" value="Genomic_DNA"/>
</dbReference>
<dbReference type="Gene3D" id="1.10.1760.20">
    <property type="match status" value="1"/>
</dbReference>
<accession>A0A063XIV1</accession>
<evidence type="ECO:0000313" key="6">
    <source>
        <dbReference type="Proteomes" id="UP000032247"/>
    </source>
</evidence>
<feature type="transmembrane region" description="Helical" evidence="1">
    <location>
        <begin position="132"/>
        <end position="158"/>
    </location>
</feature>
<reference evidence="2 6" key="1">
    <citation type="submission" date="2014-12" db="EMBL/GenBank/DDBJ databases">
        <title>Comparative genome analysis of Bacillus coagulans HM-08, Clostridium butyricum HM-68, Bacillus subtilis HM-66 and Bacillus licheniformis BL-09.</title>
        <authorList>
            <person name="Zhang H."/>
        </authorList>
    </citation>
    <scope>NUCLEOTIDE SEQUENCE [LARGE SCALE GENOMIC DNA]</scope>
    <source>
        <strain evidence="2 6">HM-66</strain>
    </source>
</reference>
<evidence type="ECO:0000256" key="1">
    <source>
        <dbReference type="SAM" id="Phobius"/>
    </source>
</evidence>
<dbReference type="Pfam" id="PF17099">
    <property type="entry name" value="TrpP"/>
    <property type="match status" value="1"/>
</dbReference>
<dbReference type="EMBL" id="LJZV01000002">
    <property type="protein sequence ID" value="KZD94748.1"/>
    <property type="molecule type" value="Genomic_DNA"/>
</dbReference>
<dbReference type="STRING" id="483913.AN935_05225"/>
<dbReference type="Proteomes" id="UP000076442">
    <property type="component" value="Unassembled WGS sequence"/>
</dbReference>
<evidence type="ECO:0000313" key="2">
    <source>
        <dbReference type="EMBL" id="KIU11946.1"/>
    </source>
</evidence>
<feature type="transmembrane region" description="Helical" evidence="1">
    <location>
        <begin position="49"/>
        <end position="71"/>
    </location>
</feature>
<evidence type="ECO:0000313" key="4">
    <source>
        <dbReference type="EMBL" id="MBO3793837.1"/>
    </source>
</evidence>
<keyword evidence="1" id="KW-0812">Transmembrane</keyword>
<feature type="transmembrane region" description="Helical" evidence="1">
    <location>
        <begin position="101"/>
        <end position="126"/>
    </location>
</feature>
<dbReference type="PATRIC" id="fig|1423.134.peg.3608"/>
<sequence>MKTKELVIMALFAAIGAALHSIIPPFLGGMKPDMMLIMMFMGILLFPRVQNVLVIGIVTGIISALTTAFPAGQIPNIIDKPVSAFLFFSLFLLFRKSRKTGAAAVLTVIGTILSGIVFLSSALLIVGLPGGFAALFAAVVLPAAVLNTISMIIIYPIVQTILRRSSFMEAAK</sequence>
<gene>
    <name evidence="4" type="primary">trpP</name>
    <name evidence="3" type="ORF">B4122_0505</name>
    <name evidence="4" type="ORF">J5227_05745</name>
    <name evidence="5" type="ORF">P5633_18905</name>
    <name evidence="2" type="ORF">SC09_Contig19orf00245</name>
</gene>
<dbReference type="EMBL" id="JAGFPW010000003">
    <property type="protein sequence ID" value="MBO3793837.1"/>
    <property type="molecule type" value="Genomic_DNA"/>
</dbReference>
<feature type="transmembrane region" description="Helical" evidence="1">
    <location>
        <begin position="6"/>
        <end position="28"/>
    </location>
</feature>
<dbReference type="AlphaFoldDB" id="A0A063XIV1"/>
<dbReference type="EMBL" id="CP120576">
    <property type="protein sequence ID" value="WEY84345.1"/>
    <property type="molecule type" value="Genomic_DNA"/>
</dbReference>
<reference evidence="5" key="4">
    <citation type="submission" date="2023-03" db="EMBL/GenBank/DDBJ databases">
        <title>Complete genome sequences of 52 Bacillus and Priestia strains isolated from West-African fermentations and 26 reference strains from the DSMZ collection.</title>
        <authorList>
            <person name="Wiedenbein E.S."/>
            <person name="Canoy T.S."/>
            <person name="Hui Y."/>
            <person name="Parkouda C."/>
            <person name="Dawende C."/>
            <person name="Ametefe E."/>
            <person name="Jespersen L."/>
            <person name="Nielsen D.S."/>
        </authorList>
    </citation>
    <scope>NUCLEOTIDE SEQUENCE</scope>
    <source>
        <strain evidence="5">PRO56</strain>
    </source>
</reference>
<evidence type="ECO:0000313" key="3">
    <source>
        <dbReference type="EMBL" id="KZD94748.1"/>
    </source>
</evidence>
<dbReference type="Proteomes" id="UP000032247">
    <property type="component" value="Unassembled WGS sequence"/>
</dbReference>
<reference evidence="4" key="3">
    <citation type="submission" date="2021-03" db="EMBL/GenBank/DDBJ databases">
        <title>Isolation of Bacillus subtilis from fermented food sample.</title>
        <authorList>
            <person name="Lakshmanan V."/>
            <person name="Athira K."/>
            <person name="Rajagopal K."/>
        </authorList>
    </citation>
    <scope>NUCLEOTIDE SEQUENCE</scope>
    <source>
        <strain evidence="4">S1</strain>
    </source>
</reference>
<dbReference type="RefSeq" id="WP_003233236.1">
    <property type="nucleotide sequence ID" value="NZ_AP024621.1"/>
</dbReference>
<organism evidence="2 6">
    <name type="scientific">Bacillus subtilis</name>
    <dbReference type="NCBI Taxonomy" id="1423"/>
    <lineage>
        <taxon>Bacteria</taxon>
        <taxon>Bacillati</taxon>
        <taxon>Bacillota</taxon>
        <taxon>Bacilli</taxon>
        <taxon>Bacillales</taxon>
        <taxon>Bacillaceae</taxon>
        <taxon>Bacillus</taxon>
    </lineage>
</organism>
<name>A0A063XIV1_BACIU</name>
<dbReference type="GeneID" id="86874521"/>
<reference evidence="3 7" key="2">
    <citation type="submission" date="2015-09" db="EMBL/GenBank/DDBJ databases">
        <title>Spore heat resistance.</title>
        <authorList>
            <person name="Boekhorst J."/>
            <person name="Berendsen E.M."/>
            <person name="Wells-Bennik M.H."/>
            <person name="Kuipers O.P."/>
        </authorList>
    </citation>
    <scope>NUCLEOTIDE SEQUENCE [LARGE SCALE GENOMIC DNA]</scope>
    <source>
        <strain evidence="3 7">B4122</strain>
    </source>
</reference>
<keyword evidence="1" id="KW-1133">Transmembrane helix</keyword>
<evidence type="ECO:0000313" key="7">
    <source>
        <dbReference type="Proteomes" id="UP000076442"/>
    </source>
</evidence>
<protein>
    <submittedName>
        <fullName evidence="3">Substrate-specific component TrpP of tryptophan ECF transporter</fullName>
    </submittedName>
    <submittedName>
        <fullName evidence="4">Tryptophan transporter TrpP</fullName>
    </submittedName>
</protein>
<evidence type="ECO:0000313" key="5">
    <source>
        <dbReference type="EMBL" id="WEY84345.1"/>
    </source>
</evidence>
<proteinExistence type="predicted"/>
<keyword evidence="1" id="KW-0472">Membrane</keyword>